<evidence type="ECO:0000313" key="10">
    <source>
        <dbReference type="EnsemblMetazoa" id="G2957.1:cds"/>
    </source>
</evidence>
<comment type="subcellular location">
    <subcellularLocation>
        <location evidence="1">Membrane</location>
    </subcellularLocation>
</comment>
<protein>
    <recommendedName>
        <fullName evidence="9">Cadherin domain-containing protein</fullName>
    </recommendedName>
</protein>
<dbReference type="GO" id="GO:0005886">
    <property type="term" value="C:plasma membrane"/>
    <property type="evidence" value="ECO:0007669"/>
    <property type="project" value="UniProtKB-SubCell"/>
</dbReference>
<dbReference type="Proteomes" id="UP000005408">
    <property type="component" value="Unassembled WGS sequence"/>
</dbReference>
<evidence type="ECO:0000256" key="7">
    <source>
        <dbReference type="PROSITE-ProRule" id="PRU00043"/>
    </source>
</evidence>
<feature type="signal peptide" evidence="8">
    <location>
        <begin position="1"/>
        <end position="18"/>
    </location>
</feature>
<dbReference type="Gene3D" id="2.60.40.60">
    <property type="entry name" value="Cadherins"/>
    <property type="match status" value="3"/>
</dbReference>
<dbReference type="EnsemblMetazoa" id="G2957.1">
    <property type="protein sequence ID" value="G2957.1:cds"/>
    <property type="gene ID" value="G2957"/>
</dbReference>
<dbReference type="PROSITE" id="PS00232">
    <property type="entry name" value="CADHERIN_1"/>
    <property type="match status" value="1"/>
</dbReference>
<proteinExistence type="predicted"/>
<accession>A0A8W8LT35</accession>
<evidence type="ECO:0000256" key="3">
    <source>
        <dbReference type="ARBA" id="ARBA00022737"/>
    </source>
</evidence>
<evidence type="ECO:0000256" key="6">
    <source>
        <dbReference type="ARBA" id="ARBA00023136"/>
    </source>
</evidence>
<dbReference type="PROSITE" id="PS50268">
    <property type="entry name" value="CADHERIN_2"/>
    <property type="match status" value="2"/>
</dbReference>
<evidence type="ECO:0000256" key="5">
    <source>
        <dbReference type="ARBA" id="ARBA00022989"/>
    </source>
</evidence>
<dbReference type="PANTHER" id="PTHR24026">
    <property type="entry name" value="FAT ATYPICAL CADHERIN-RELATED"/>
    <property type="match status" value="1"/>
</dbReference>
<dbReference type="PANTHER" id="PTHR24026:SF126">
    <property type="entry name" value="PROTOCADHERIN FAT 4"/>
    <property type="match status" value="1"/>
</dbReference>
<organism evidence="10 11">
    <name type="scientific">Magallana gigas</name>
    <name type="common">Pacific oyster</name>
    <name type="synonym">Crassostrea gigas</name>
    <dbReference type="NCBI Taxonomy" id="29159"/>
    <lineage>
        <taxon>Eukaryota</taxon>
        <taxon>Metazoa</taxon>
        <taxon>Spiralia</taxon>
        <taxon>Lophotrochozoa</taxon>
        <taxon>Mollusca</taxon>
        <taxon>Bivalvia</taxon>
        <taxon>Autobranchia</taxon>
        <taxon>Pteriomorphia</taxon>
        <taxon>Ostreida</taxon>
        <taxon>Ostreoidea</taxon>
        <taxon>Ostreidae</taxon>
        <taxon>Magallana</taxon>
    </lineage>
</organism>
<keyword evidence="8" id="KW-0732">Signal</keyword>
<dbReference type="InterPro" id="IPR015919">
    <property type="entry name" value="Cadherin-like_sf"/>
</dbReference>
<dbReference type="InterPro" id="IPR002126">
    <property type="entry name" value="Cadherin-like_dom"/>
</dbReference>
<evidence type="ECO:0000256" key="4">
    <source>
        <dbReference type="ARBA" id="ARBA00022837"/>
    </source>
</evidence>
<keyword evidence="4 7" id="KW-0106">Calcium</keyword>
<keyword evidence="2" id="KW-0812">Transmembrane</keyword>
<dbReference type="Pfam" id="PF00028">
    <property type="entry name" value="Cadherin"/>
    <property type="match status" value="1"/>
</dbReference>
<dbReference type="InterPro" id="IPR020894">
    <property type="entry name" value="Cadherin_CS"/>
</dbReference>
<keyword evidence="3" id="KW-0677">Repeat</keyword>
<evidence type="ECO:0000256" key="2">
    <source>
        <dbReference type="ARBA" id="ARBA00022692"/>
    </source>
</evidence>
<dbReference type="SMART" id="SM00112">
    <property type="entry name" value="CA"/>
    <property type="match status" value="2"/>
</dbReference>
<feature type="domain" description="Cadherin" evidence="9">
    <location>
        <begin position="24"/>
        <end position="188"/>
    </location>
</feature>
<dbReference type="CDD" id="cd11304">
    <property type="entry name" value="Cadherin_repeat"/>
    <property type="match status" value="3"/>
</dbReference>
<keyword evidence="5" id="KW-1133">Transmembrane helix</keyword>
<dbReference type="GO" id="GO:0005509">
    <property type="term" value="F:calcium ion binding"/>
    <property type="evidence" value="ECO:0007669"/>
    <property type="project" value="UniProtKB-UniRule"/>
</dbReference>
<feature type="domain" description="Cadherin" evidence="9">
    <location>
        <begin position="190"/>
        <end position="284"/>
    </location>
</feature>
<keyword evidence="6" id="KW-0472">Membrane</keyword>
<name>A0A8W8LT35_MAGGI</name>
<dbReference type="GO" id="GO:0007156">
    <property type="term" value="P:homophilic cell adhesion via plasma membrane adhesion molecules"/>
    <property type="evidence" value="ECO:0007669"/>
    <property type="project" value="InterPro"/>
</dbReference>
<feature type="chain" id="PRO_5036454247" description="Cadherin domain-containing protein" evidence="8">
    <location>
        <begin position="19"/>
        <end position="302"/>
    </location>
</feature>
<evidence type="ECO:0000256" key="1">
    <source>
        <dbReference type="ARBA" id="ARBA00004370"/>
    </source>
</evidence>
<dbReference type="AlphaFoldDB" id="A0A8W8LT35"/>
<dbReference type="PRINTS" id="PR00205">
    <property type="entry name" value="CADHERIN"/>
</dbReference>
<keyword evidence="11" id="KW-1185">Reference proteome</keyword>
<evidence type="ECO:0000256" key="8">
    <source>
        <dbReference type="SAM" id="SignalP"/>
    </source>
</evidence>
<dbReference type="SUPFAM" id="SSF49313">
    <property type="entry name" value="Cadherin-like"/>
    <property type="match status" value="3"/>
</dbReference>
<sequence length="302" mass="32088">MFRCFLLLHINLPSGAGGYTPSNGVTVATVQATDADTGIFGQVSYSITAVSNSKNANDNAISKFRISGSLGVVECIGSVSGDEQYTITVRAADGGTGLDQRFATTVSEGIPTGSSVFASPASDPERDTLQYSMQDITNNNIVISDFVMNTSTGLLTTRNFARETSTSRSATATLSISITDINDNNPQFLNNQLFTFSVQEGQNSQVAVGTVTAVDNDAPGTPNSAISYSIQPLPPNTFQNQFSINSNTGAITTVQPLDYETQRVHYFLVLARDNAVDSRTGTATGNRQCPGCTGQRTHLHRD</sequence>
<reference evidence="10" key="1">
    <citation type="submission" date="2022-08" db="UniProtKB">
        <authorList>
            <consortium name="EnsemblMetazoa"/>
        </authorList>
    </citation>
    <scope>IDENTIFICATION</scope>
    <source>
        <strain evidence="10">05x7-T-G4-1.051#20</strain>
    </source>
</reference>
<evidence type="ECO:0000313" key="11">
    <source>
        <dbReference type="Proteomes" id="UP000005408"/>
    </source>
</evidence>
<evidence type="ECO:0000259" key="9">
    <source>
        <dbReference type="PROSITE" id="PS50268"/>
    </source>
</evidence>